<sequence length="118" mass="14189">MDAWRWWKSLNKRYDKTMIRRWYMWKGIAMLREEYELPAMSGFALSMIHLISDKRKQLYEGLLVRYMEWRRHGRMEEGGRFLIKDMTKPGKDEGICGRVLPCSVRGMNCPPCQFSFCP</sequence>
<protein>
    <submittedName>
        <fullName evidence="1">Uncharacterized protein</fullName>
    </submittedName>
</protein>
<name>A0AAV4TW01_9ARAC</name>
<dbReference type="Proteomes" id="UP001054837">
    <property type="component" value="Unassembled WGS sequence"/>
</dbReference>
<evidence type="ECO:0000313" key="1">
    <source>
        <dbReference type="EMBL" id="GIY50299.1"/>
    </source>
</evidence>
<keyword evidence="2" id="KW-1185">Reference proteome</keyword>
<organism evidence="1 2">
    <name type="scientific">Caerostris darwini</name>
    <dbReference type="NCBI Taxonomy" id="1538125"/>
    <lineage>
        <taxon>Eukaryota</taxon>
        <taxon>Metazoa</taxon>
        <taxon>Ecdysozoa</taxon>
        <taxon>Arthropoda</taxon>
        <taxon>Chelicerata</taxon>
        <taxon>Arachnida</taxon>
        <taxon>Araneae</taxon>
        <taxon>Araneomorphae</taxon>
        <taxon>Entelegynae</taxon>
        <taxon>Araneoidea</taxon>
        <taxon>Araneidae</taxon>
        <taxon>Caerostris</taxon>
    </lineage>
</organism>
<dbReference type="AlphaFoldDB" id="A0AAV4TW01"/>
<accession>A0AAV4TW01</accession>
<reference evidence="1 2" key="1">
    <citation type="submission" date="2021-06" db="EMBL/GenBank/DDBJ databases">
        <title>Caerostris darwini draft genome.</title>
        <authorList>
            <person name="Kono N."/>
            <person name="Arakawa K."/>
        </authorList>
    </citation>
    <scope>NUCLEOTIDE SEQUENCE [LARGE SCALE GENOMIC DNA]</scope>
</reference>
<comment type="caution">
    <text evidence="1">The sequence shown here is derived from an EMBL/GenBank/DDBJ whole genome shotgun (WGS) entry which is preliminary data.</text>
</comment>
<evidence type="ECO:0000313" key="2">
    <source>
        <dbReference type="Proteomes" id="UP001054837"/>
    </source>
</evidence>
<dbReference type="EMBL" id="BPLQ01010367">
    <property type="protein sequence ID" value="GIY50299.1"/>
    <property type="molecule type" value="Genomic_DNA"/>
</dbReference>
<gene>
    <name evidence="1" type="ORF">CDAR_180941</name>
</gene>
<proteinExistence type="predicted"/>